<dbReference type="InterPro" id="IPR027640">
    <property type="entry name" value="Kinesin-like_fam"/>
</dbReference>
<dbReference type="PANTHER" id="PTHR47968">
    <property type="entry name" value="CENTROMERE PROTEIN E"/>
    <property type="match status" value="1"/>
</dbReference>
<evidence type="ECO:0000256" key="5">
    <source>
        <dbReference type="PROSITE-ProRule" id="PRU00283"/>
    </source>
</evidence>
<dbReference type="CDD" id="cd01369">
    <property type="entry name" value="KISc_KHC_KIF5"/>
    <property type="match status" value="1"/>
</dbReference>
<dbReference type="PROSITE" id="PS00411">
    <property type="entry name" value="KINESIN_MOTOR_1"/>
    <property type="match status" value="1"/>
</dbReference>
<feature type="coiled-coil region" evidence="7">
    <location>
        <begin position="780"/>
        <end position="821"/>
    </location>
</feature>
<dbReference type="GO" id="GO:0030705">
    <property type="term" value="P:cytoskeleton-dependent intracellular transport"/>
    <property type="evidence" value="ECO:0000318"/>
    <property type="project" value="GO_Central"/>
</dbReference>
<dbReference type="GO" id="GO:0016887">
    <property type="term" value="F:ATP hydrolysis activity"/>
    <property type="evidence" value="ECO:0000318"/>
    <property type="project" value="GO_Central"/>
</dbReference>
<dbReference type="OrthoDB" id="297533at2759"/>
<dbReference type="FunFam" id="3.40.850.10:FF:000222">
    <property type="entry name" value="Kinesin-like protein"/>
    <property type="match status" value="1"/>
</dbReference>
<evidence type="ECO:0000313" key="10">
    <source>
        <dbReference type="EMBL" id="CAK70065.1"/>
    </source>
</evidence>
<dbReference type="GO" id="GO:0005737">
    <property type="term" value="C:cytoplasm"/>
    <property type="evidence" value="ECO:0000318"/>
    <property type="project" value="GO_Central"/>
</dbReference>
<keyword evidence="3 7" id="KW-0175">Coiled coil</keyword>
<keyword evidence="1 5" id="KW-0547">Nucleotide-binding</keyword>
<dbReference type="EMBL" id="CT868074">
    <property type="protein sequence ID" value="CAK70065.1"/>
    <property type="molecule type" value="Genomic_DNA"/>
</dbReference>
<dbReference type="Gene3D" id="3.40.850.10">
    <property type="entry name" value="Kinesin motor domain"/>
    <property type="match status" value="1"/>
</dbReference>
<evidence type="ECO:0000256" key="2">
    <source>
        <dbReference type="ARBA" id="ARBA00022840"/>
    </source>
</evidence>
<dbReference type="InterPro" id="IPR027417">
    <property type="entry name" value="P-loop_NTPase"/>
</dbReference>
<organism evidence="10 11">
    <name type="scientific">Paramecium tetraurelia</name>
    <dbReference type="NCBI Taxonomy" id="5888"/>
    <lineage>
        <taxon>Eukaryota</taxon>
        <taxon>Sar</taxon>
        <taxon>Alveolata</taxon>
        <taxon>Ciliophora</taxon>
        <taxon>Intramacronucleata</taxon>
        <taxon>Oligohymenophorea</taxon>
        <taxon>Peniculida</taxon>
        <taxon>Parameciidae</taxon>
        <taxon>Paramecium</taxon>
    </lineage>
</organism>
<keyword evidence="6" id="KW-0493">Microtubule</keyword>
<dbReference type="SMART" id="SM00129">
    <property type="entry name" value="KISc"/>
    <property type="match status" value="1"/>
</dbReference>
<proteinExistence type="inferred from homology"/>
<dbReference type="GO" id="GO:0008574">
    <property type="term" value="F:plus-end-directed microtubule motor activity"/>
    <property type="evidence" value="ECO:0000318"/>
    <property type="project" value="GO_Central"/>
</dbReference>
<evidence type="ECO:0000256" key="1">
    <source>
        <dbReference type="ARBA" id="ARBA00022741"/>
    </source>
</evidence>
<feature type="coiled-coil region" evidence="7">
    <location>
        <begin position="334"/>
        <end position="368"/>
    </location>
</feature>
<dbReference type="Proteomes" id="UP000000600">
    <property type="component" value="Unassembled WGS sequence"/>
</dbReference>
<dbReference type="RefSeq" id="XP_001437462.1">
    <property type="nucleotide sequence ID" value="XM_001437425.1"/>
</dbReference>
<evidence type="ECO:0000313" key="11">
    <source>
        <dbReference type="Proteomes" id="UP000000600"/>
    </source>
</evidence>
<keyword evidence="4 5" id="KW-0505">Motor protein</keyword>
<dbReference type="InParanoid" id="A0CGZ8"/>
<feature type="domain" description="Kinesin motor" evidence="9">
    <location>
        <begin position="6"/>
        <end position="329"/>
    </location>
</feature>
<dbReference type="PROSITE" id="PS50067">
    <property type="entry name" value="KINESIN_MOTOR_2"/>
    <property type="match status" value="1"/>
</dbReference>
<keyword evidence="2 5" id="KW-0067">ATP-binding</keyword>
<dbReference type="Pfam" id="PF00225">
    <property type="entry name" value="Kinesin"/>
    <property type="match status" value="1"/>
</dbReference>
<keyword evidence="11" id="KW-1185">Reference proteome</keyword>
<dbReference type="OMA" id="GDKMEDP"/>
<dbReference type="PRINTS" id="PR00380">
    <property type="entry name" value="KINESINHEAVY"/>
</dbReference>
<dbReference type="GO" id="GO:0005874">
    <property type="term" value="C:microtubule"/>
    <property type="evidence" value="ECO:0000318"/>
    <property type="project" value="GO_Central"/>
</dbReference>
<evidence type="ECO:0000256" key="4">
    <source>
        <dbReference type="ARBA" id="ARBA00023175"/>
    </source>
</evidence>
<comment type="similarity">
    <text evidence="5 6">Belongs to the TRAFAC class myosin-kinesin ATPase superfamily. Kinesin family.</text>
</comment>
<dbReference type="FunCoup" id="A0CGZ8">
    <property type="interactions" value="9"/>
</dbReference>
<name>A0CGZ8_PARTE</name>
<evidence type="ECO:0000259" key="9">
    <source>
        <dbReference type="PROSITE" id="PS50067"/>
    </source>
</evidence>
<protein>
    <recommendedName>
        <fullName evidence="6">Kinesin-like protein</fullName>
    </recommendedName>
</protein>
<dbReference type="InterPro" id="IPR001752">
    <property type="entry name" value="Kinesin_motor_dom"/>
</dbReference>
<evidence type="ECO:0000256" key="6">
    <source>
        <dbReference type="RuleBase" id="RU000394"/>
    </source>
</evidence>
<accession>A0CGZ8</accession>
<dbReference type="AlphaFoldDB" id="A0CGZ8"/>
<sequence length="986" mass="113825">MKEGQNIKVVARLRPLNSLEMQQGGECCVTYNDKQITVTVGSNDKQDFTFDRIFGPDSEQADVFEEVGRPILDSVMNGYNGTIFAYGQTSSGKTFTMEGPDNPNERTKGLIPRVMTELFDVVNGKSDDLIYIVKVSFLEIYNEKIMDLLDTNKTNLKIKEDRLRGIFVQNLTEIKVESPEEMKQVMLTGSNNRTIAATRMNERSSRSHSLFQIQVSEKNIKTDSSKLSKLYFVDLAGSEKVAKTNVSGQQLEEAKNINKSLTCLGMVINALTSDKKEHIPYRDSKLTRILSESLGGNAKTTLVVACSMCSYNDKETISTLRFGARAKAIKNKPTINAEKSAKELQALLDIAEQKIVEQDEIINKLMEKVENNTSVSFEKGNSNQGSQQNIAQSKQHSSLQLLKEHKLVVNLQEELEFQKTEMAALQINYQSRIDELQDKIVKQKFNEEHLKQQLSECLKNNQKFIFENEQLKTQILENEQKLFDFRRALSSTKQDLDFFLANLNLKNQFNYCPSDSESTKDIFMTEQYDKDIEERTFQSIINFTETLTKLDSVLIKDLSSDQIITQLANSQNKKKNVSFQLDSQPPSPKSNKLLDIDNFSFQTDEDELNIKFDENEQTLIKSTQENEEISDVEKLLAMLGDKMEDPHVLYQIQEVMSKLRRQLQIEQEKVQEIYQIMVTVKDQFSMYQIKEREKLQKLKLSYTQKKSEMAQLKQNLEKQLEDLTIEFQKYKHDSEKQQQFLTQINQQLMFTLETQKSQYYIILIFYIITTGKEYQLECTVKQLMQERNEMHNSLLQTRQQLENAIKQKNSQAEDIIKLQKKIDTIELNKISFDSNSKGDSVEIQKKAPQRLKDGVSTKLLKMIMQGTLQDQKQFQDILNSKQSKQESAQEKQAQQSMSFSCQQQRDEQEFNDLSPVIGTRTIISKEIGECQGKNTEIFEQHKQQPEQISIALDVMIQINGRNFKNNLSMTMERPILEEFQESYSPD</sequence>
<reference evidence="10 11" key="1">
    <citation type="journal article" date="2006" name="Nature">
        <title>Global trends of whole-genome duplications revealed by the ciliate Paramecium tetraurelia.</title>
        <authorList>
            <consortium name="Genoscope"/>
            <person name="Aury J.-M."/>
            <person name="Jaillon O."/>
            <person name="Duret L."/>
            <person name="Noel B."/>
            <person name="Jubin C."/>
            <person name="Porcel B.M."/>
            <person name="Segurens B."/>
            <person name="Daubin V."/>
            <person name="Anthouard V."/>
            <person name="Aiach N."/>
            <person name="Arnaiz O."/>
            <person name="Billaut A."/>
            <person name="Beisson J."/>
            <person name="Blanc I."/>
            <person name="Bouhouche K."/>
            <person name="Camara F."/>
            <person name="Duharcourt S."/>
            <person name="Guigo R."/>
            <person name="Gogendeau D."/>
            <person name="Katinka M."/>
            <person name="Keller A.-M."/>
            <person name="Kissmehl R."/>
            <person name="Klotz C."/>
            <person name="Koll F."/>
            <person name="Le Moue A."/>
            <person name="Lepere C."/>
            <person name="Malinsky S."/>
            <person name="Nowacki M."/>
            <person name="Nowak J.K."/>
            <person name="Plattner H."/>
            <person name="Poulain J."/>
            <person name="Ruiz F."/>
            <person name="Serrano V."/>
            <person name="Zagulski M."/>
            <person name="Dessen P."/>
            <person name="Betermier M."/>
            <person name="Weissenbach J."/>
            <person name="Scarpelli C."/>
            <person name="Schachter V."/>
            <person name="Sperling L."/>
            <person name="Meyer E."/>
            <person name="Cohen J."/>
            <person name="Wincker P."/>
        </authorList>
    </citation>
    <scope>NUCLEOTIDE SEQUENCE [LARGE SCALE GENOMIC DNA]</scope>
    <source>
        <strain evidence="10 11">Stock d4-2</strain>
    </source>
</reference>
<dbReference type="SUPFAM" id="SSF52540">
    <property type="entry name" value="P-loop containing nucleoside triphosphate hydrolases"/>
    <property type="match status" value="1"/>
</dbReference>
<dbReference type="InterPro" id="IPR019821">
    <property type="entry name" value="Kinesin_motor_CS"/>
</dbReference>
<dbReference type="PANTHER" id="PTHR47968:SF75">
    <property type="entry name" value="CENTROMERE-ASSOCIATED PROTEIN E"/>
    <property type="match status" value="1"/>
</dbReference>
<gene>
    <name evidence="10" type="ORF">GSPATT00007505001</name>
</gene>
<dbReference type="GO" id="GO:0008017">
    <property type="term" value="F:microtubule binding"/>
    <property type="evidence" value="ECO:0000318"/>
    <property type="project" value="GO_Central"/>
</dbReference>
<dbReference type="HOGENOM" id="CLU_011161_0_0_1"/>
<feature type="region of interest" description="Disordered" evidence="8">
    <location>
        <begin position="878"/>
        <end position="902"/>
    </location>
</feature>
<dbReference type="GeneID" id="5023247"/>
<feature type="coiled-coil region" evidence="7">
    <location>
        <begin position="408"/>
        <end position="453"/>
    </location>
</feature>
<dbReference type="GO" id="GO:0005524">
    <property type="term" value="F:ATP binding"/>
    <property type="evidence" value="ECO:0007669"/>
    <property type="project" value="UniProtKB-UniRule"/>
</dbReference>
<dbReference type="KEGG" id="ptm:GSPATT00007505001"/>
<dbReference type="InterPro" id="IPR036961">
    <property type="entry name" value="Kinesin_motor_dom_sf"/>
</dbReference>
<dbReference type="GO" id="GO:0005871">
    <property type="term" value="C:kinesin complex"/>
    <property type="evidence" value="ECO:0000318"/>
    <property type="project" value="GO_Central"/>
</dbReference>
<evidence type="ECO:0000256" key="8">
    <source>
        <dbReference type="SAM" id="MobiDB-lite"/>
    </source>
</evidence>
<feature type="binding site" evidence="5">
    <location>
        <begin position="87"/>
        <end position="94"/>
    </location>
    <ligand>
        <name>ATP</name>
        <dbReference type="ChEBI" id="CHEBI:30616"/>
    </ligand>
</feature>
<dbReference type="STRING" id="5888.A0CGZ8"/>
<evidence type="ECO:0000256" key="7">
    <source>
        <dbReference type="SAM" id="Coils"/>
    </source>
</evidence>
<evidence type="ECO:0000256" key="3">
    <source>
        <dbReference type="ARBA" id="ARBA00023054"/>
    </source>
</evidence>
<feature type="coiled-coil region" evidence="7">
    <location>
        <begin position="649"/>
        <end position="733"/>
    </location>
</feature>
<dbReference type="GO" id="GO:0007018">
    <property type="term" value="P:microtubule-based movement"/>
    <property type="evidence" value="ECO:0000318"/>
    <property type="project" value="GO_Central"/>
</dbReference>
<dbReference type="eggNOG" id="KOG0240">
    <property type="taxonomic scope" value="Eukaryota"/>
</dbReference>